<dbReference type="InterPro" id="IPR046953">
    <property type="entry name" value="Spore_GerAC-like_C"/>
</dbReference>
<comment type="caution">
    <text evidence="10">The sequence shown here is derived from an EMBL/GenBank/DDBJ whole genome shotgun (WGS) entry which is preliminary data.</text>
</comment>
<keyword evidence="3" id="KW-0309">Germination</keyword>
<feature type="domain" description="Spore germination protein N-terminal" evidence="9">
    <location>
        <begin position="31"/>
        <end position="200"/>
    </location>
</feature>
<comment type="subcellular location">
    <subcellularLocation>
        <location evidence="1">Membrane</location>
        <topology evidence="1">Lipid-anchor</topology>
    </subcellularLocation>
</comment>
<organism evidence="10 11">
    <name type="scientific">Paenibacillus piri</name>
    <dbReference type="NCBI Taxonomy" id="2547395"/>
    <lineage>
        <taxon>Bacteria</taxon>
        <taxon>Bacillati</taxon>
        <taxon>Bacillota</taxon>
        <taxon>Bacilli</taxon>
        <taxon>Bacillales</taxon>
        <taxon>Paenibacillaceae</taxon>
        <taxon>Paenibacillus</taxon>
    </lineage>
</organism>
<dbReference type="PANTHER" id="PTHR35789:SF1">
    <property type="entry name" value="SPORE GERMINATION PROTEIN B3"/>
    <property type="match status" value="1"/>
</dbReference>
<keyword evidence="4" id="KW-0732">Signal</keyword>
<keyword evidence="5" id="KW-0472">Membrane</keyword>
<evidence type="ECO:0000256" key="1">
    <source>
        <dbReference type="ARBA" id="ARBA00004635"/>
    </source>
</evidence>
<dbReference type="InterPro" id="IPR057336">
    <property type="entry name" value="GerAC_N"/>
</dbReference>
<evidence type="ECO:0000313" key="10">
    <source>
        <dbReference type="EMBL" id="TDF97973.1"/>
    </source>
</evidence>
<evidence type="ECO:0000313" key="11">
    <source>
        <dbReference type="Proteomes" id="UP000295636"/>
    </source>
</evidence>
<evidence type="ECO:0000256" key="5">
    <source>
        <dbReference type="ARBA" id="ARBA00023136"/>
    </source>
</evidence>
<protein>
    <submittedName>
        <fullName evidence="10">Ger(X)C family spore germination protein</fullName>
    </submittedName>
</protein>
<dbReference type="RefSeq" id="WP_133227614.1">
    <property type="nucleotide sequence ID" value="NZ_SMRT01000004.1"/>
</dbReference>
<sequence>MNKRLLRTRSCSGLLSLLLIISLLTGCWSSYEINKLAIITMLGIDLDASGNFHVSALIVQPVVSSGGMQGTGRMEPPVLVATSTGKGLYDSIRKLSSALPKKIYWSHLQAIIVGQEAAKEKMVPALDIMLRQHEFRNNIELLVTKGKASEIIALKPNLQGSMGAEVRGIIRLSQKTAMTLVNDVAHFAQDMSSETRDHITGEISPSIEKGVEIRKNNEKTPAVSIRGAAVFRQNRFAGWMNKEETRGVLFLLDKVKGGIVEIPCTKNEAGTVNLQFTKVLSRKSPKIVNGSLEMDVTINANAEIDEITCPGIHLNSKQIEIWNGLLEQEIRKNIDKALQKGQKEWGADIFQFGDVIYKKYPREWDRLKLDWREDGLKNMKVHVKISAAIGRYGLITDPLQTDESR</sequence>
<dbReference type="InterPro" id="IPR038501">
    <property type="entry name" value="Spore_GerAC_C_sf"/>
</dbReference>
<dbReference type="InterPro" id="IPR008844">
    <property type="entry name" value="Spore_GerAC-like"/>
</dbReference>
<dbReference type="Pfam" id="PF05504">
    <property type="entry name" value="Spore_GerAC"/>
    <property type="match status" value="1"/>
</dbReference>
<keyword evidence="7" id="KW-0449">Lipoprotein</keyword>
<dbReference type="OrthoDB" id="9816067at2"/>
<accession>A0A4R5KQE3</accession>
<dbReference type="PROSITE" id="PS51257">
    <property type="entry name" value="PROKAR_LIPOPROTEIN"/>
    <property type="match status" value="1"/>
</dbReference>
<dbReference type="Pfam" id="PF25198">
    <property type="entry name" value="Spore_GerAC_N"/>
    <property type="match status" value="1"/>
</dbReference>
<evidence type="ECO:0000256" key="3">
    <source>
        <dbReference type="ARBA" id="ARBA00022544"/>
    </source>
</evidence>
<evidence type="ECO:0000256" key="2">
    <source>
        <dbReference type="ARBA" id="ARBA00007886"/>
    </source>
</evidence>
<reference evidence="10 11" key="1">
    <citation type="submission" date="2019-03" db="EMBL/GenBank/DDBJ databases">
        <title>This is whole genome sequence of Paenibacillus sp MS74 strain.</title>
        <authorList>
            <person name="Trinh H.N."/>
        </authorList>
    </citation>
    <scope>NUCLEOTIDE SEQUENCE [LARGE SCALE GENOMIC DNA]</scope>
    <source>
        <strain evidence="10 11">MS74</strain>
    </source>
</reference>
<keyword evidence="6" id="KW-0564">Palmitate</keyword>
<comment type="similarity">
    <text evidence="2">Belongs to the GerABKC lipoprotein family.</text>
</comment>
<feature type="domain" description="Spore germination GerAC-like C-terminal" evidence="8">
    <location>
        <begin position="227"/>
        <end position="393"/>
    </location>
</feature>
<evidence type="ECO:0000259" key="9">
    <source>
        <dbReference type="Pfam" id="PF25198"/>
    </source>
</evidence>
<dbReference type="EMBL" id="SMRT01000004">
    <property type="protein sequence ID" value="TDF97973.1"/>
    <property type="molecule type" value="Genomic_DNA"/>
</dbReference>
<evidence type="ECO:0000256" key="7">
    <source>
        <dbReference type="ARBA" id="ARBA00023288"/>
    </source>
</evidence>
<evidence type="ECO:0000256" key="6">
    <source>
        <dbReference type="ARBA" id="ARBA00023139"/>
    </source>
</evidence>
<gene>
    <name evidence="10" type="ORF">E1757_10665</name>
</gene>
<dbReference type="NCBIfam" id="TIGR02887">
    <property type="entry name" value="spore_ger_x_C"/>
    <property type="match status" value="1"/>
</dbReference>
<evidence type="ECO:0000259" key="8">
    <source>
        <dbReference type="Pfam" id="PF05504"/>
    </source>
</evidence>
<dbReference type="PANTHER" id="PTHR35789">
    <property type="entry name" value="SPORE GERMINATION PROTEIN B3"/>
    <property type="match status" value="1"/>
</dbReference>
<dbReference type="GO" id="GO:0016020">
    <property type="term" value="C:membrane"/>
    <property type="evidence" value="ECO:0007669"/>
    <property type="project" value="UniProtKB-SubCell"/>
</dbReference>
<dbReference type="AlphaFoldDB" id="A0A4R5KQE3"/>
<evidence type="ECO:0000256" key="4">
    <source>
        <dbReference type="ARBA" id="ARBA00022729"/>
    </source>
</evidence>
<keyword evidence="11" id="KW-1185">Reference proteome</keyword>
<dbReference type="Proteomes" id="UP000295636">
    <property type="component" value="Unassembled WGS sequence"/>
</dbReference>
<dbReference type="GO" id="GO:0009847">
    <property type="term" value="P:spore germination"/>
    <property type="evidence" value="ECO:0007669"/>
    <property type="project" value="InterPro"/>
</dbReference>
<dbReference type="Gene3D" id="3.30.300.210">
    <property type="entry name" value="Nutrient germinant receptor protein C, domain 3"/>
    <property type="match status" value="1"/>
</dbReference>
<proteinExistence type="inferred from homology"/>
<name>A0A4R5KQE3_9BACL</name>